<keyword evidence="3" id="KW-1185">Reference proteome</keyword>
<reference evidence="3" key="1">
    <citation type="journal article" date="2019" name="Int. J. Syst. Evol. Microbiol.">
        <title>The Global Catalogue of Microorganisms (GCM) 10K type strain sequencing project: providing services to taxonomists for standard genome sequencing and annotation.</title>
        <authorList>
            <consortium name="The Broad Institute Genomics Platform"/>
            <consortium name="The Broad Institute Genome Sequencing Center for Infectious Disease"/>
            <person name="Wu L."/>
            <person name="Ma J."/>
        </authorList>
    </citation>
    <scope>NUCLEOTIDE SEQUENCE [LARGE SCALE GENOMIC DNA]</scope>
    <source>
        <strain evidence="3">JCM 5052</strain>
    </source>
</reference>
<name>A0ABP3NHC8_9ACTN</name>
<comment type="caution">
    <text evidence="2">The sequence shown here is derived from an EMBL/GenBank/DDBJ whole genome shotgun (WGS) entry which is preliminary data.</text>
</comment>
<proteinExistence type="predicted"/>
<evidence type="ECO:0000313" key="2">
    <source>
        <dbReference type="EMBL" id="GAA0542399.1"/>
    </source>
</evidence>
<dbReference type="EMBL" id="BAAABZ010000049">
    <property type="protein sequence ID" value="GAA0542399.1"/>
    <property type="molecule type" value="Genomic_DNA"/>
</dbReference>
<sequence>MTASDLPVDIVRARRHGHPGLDVQRGPPRRTGLALLVGRARHGRDRGHLGLPVEVVQILKRELRESYRGVAAEPTGESGGYI</sequence>
<feature type="region of interest" description="Disordered" evidence="1">
    <location>
        <begin position="1"/>
        <end position="27"/>
    </location>
</feature>
<dbReference type="Proteomes" id="UP001501576">
    <property type="component" value="Unassembled WGS sequence"/>
</dbReference>
<accession>A0ABP3NHC8</accession>
<evidence type="ECO:0000256" key="1">
    <source>
        <dbReference type="SAM" id="MobiDB-lite"/>
    </source>
</evidence>
<protein>
    <submittedName>
        <fullName evidence="2">Uncharacterized protein</fullName>
    </submittedName>
</protein>
<evidence type="ECO:0000313" key="3">
    <source>
        <dbReference type="Proteomes" id="UP001501576"/>
    </source>
</evidence>
<organism evidence="2 3">
    <name type="scientific">Streptomyces mordarskii</name>
    <dbReference type="NCBI Taxonomy" id="1226758"/>
    <lineage>
        <taxon>Bacteria</taxon>
        <taxon>Bacillati</taxon>
        <taxon>Actinomycetota</taxon>
        <taxon>Actinomycetes</taxon>
        <taxon>Kitasatosporales</taxon>
        <taxon>Streptomycetaceae</taxon>
        <taxon>Streptomyces</taxon>
    </lineage>
</organism>
<gene>
    <name evidence="2" type="ORF">GCM10010390_50520</name>
</gene>